<dbReference type="GO" id="GO:0003723">
    <property type="term" value="F:RNA binding"/>
    <property type="evidence" value="ECO:0007669"/>
    <property type="project" value="UniProtKB-UniRule"/>
</dbReference>
<proteinExistence type="predicted"/>
<keyword evidence="7" id="KW-1185">Reference proteome</keyword>
<dbReference type="EMBL" id="LN609529">
    <property type="protein sequence ID" value="CEF67267.1"/>
    <property type="molecule type" value="Genomic_DNA"/>
</dbReference>
<dbReference type="Proteomes" id="UP000035682">
    <property type="component" value="Unplaced"/>
</dbReference>
<dbReference type="GeneID" id="36379632"/>
<dbReference type="GO" id="GO:0005730">
    <property type="term" value="C:nucleolus"/>
    <property type="evidence" value="ECO:0007669"/>
    <property type="project" value="UniProtKB-SubCell"/>
</dbReference>
<keyword evidence="2 4" id="KW-0694">RNA-binding</keyword>
<evidence type="ECO:0000256" key="1">
    <source>
        <dbReference type="ARBA" id="ARBA00004604"/>
    </source>
</evidence>
<dbReference type="OMA" id="MQSGWCE"/>
<feature type="domain" description="RRM" evidence="5">
    <location>
        <begin position="71"/>
        <end position="149"/>
    </location>
</feature>
<dbReference type="InterPro" id="IPR000504">
    <property type="entry name" value="RRM_dom"/>
</dbReference>
<dbReference type="SMART" id="SM00360">
    <property type="entry name" value="RRM"/>
    <property type="match status" value="1"/>
</dbReference>
<dbReference type="Gene3D" id="3.30.70.330">
    <property type="match status" value="1"/>
</dbReference>
<comment type="subcellular location">
    <subcellularLocation>
        <location evidence="1">Nucleus</location>
        <location evidence="1">Nucleolus</location>
    </subcellularLocation>
</comment>
<dbReference type="SUPFAM" id="SSF54928">
    <property type="entry name" value="RNA-binding domain, RBD"/>
    <property type="match status" value="1"/>
</dbReference>
<dbReference type="InterPro" id="IPR035979">
    <property type="entry name" value="RBD_domain_sf"/>
</dbReference>
<evidence type="ECO:0000256" key="4">
    <source>
        <dbReference type="PROSITE-ProRule" id="PRU00176"/>
    </source>
</evidence>
<evidence type="ECO:0000313" key="9">
    <source>
        <dbReference type="WormBase" id="SRAE_2000193100"/>
    </source>
</evidence>
<dbReference type="WormBase" id="SRAE_2000193100">
    <property type="protein sequence ID" value="SRP11688"/>
    <property type="gene ID" value="WBGene00262138"/>
</dbReference>
<sequence>MGPKLIKKKTVKKVKVPKVETTESKKVVPDIQLSKEQESEKDEKQTTSLPVKIFPKFSKKKMSKNPEDFSSIIKISRLPYGFFEEELLNFFTQFGKVIRVRVPRSKKTLNFKRYAYVEFELPEIAEIVAETMDNHMMFDNLIKVQHLKYKDVPEKFFTSRRVILRFSKNKTTVIKEIKKRSKPFEGVDWNEIQKKITNKYKRKQDKLGNLGINYQFPKIQS</sequence>
<dbReference type="CDD" id="cd12307">
    <property type="entry name" value="RRM_NIFK_like"/>
    <property type="match status" value="1"/>
</dbReference>
<evidence type="ECO:0000259" key="5">
    <source>
        <dbReference type="PROSITE" id="PS50102"/>
    </source>
</evidence>
<dbReference type="PANTHER" id="PTHR46754">
    <property type="entry name" value="MKI67 FHA DOMAIN-INTERACTING NUCLEOLAR PHOSPHOPROTEIN"/>
    <property type="match status" value="1"/>
</dbReference>
<dbReference type="InterPro" id="IPR012677">
    <property type="entry name" value="Nucleotide-bd_a/b_plait_sf"/>
</dbReference>
<name>A0A090LBZ4_STRRB</name>
<dbReference type="AlphaFoldDB" id="A0A090LBZ4"/>
<dbReference type="Pfam" id="PF00076">
    <property type="entry name" value="RRM_1"/>
    <property type="match status" value="1"/>
</dbReference>
<organism evidence="6">
    <name type="scientific">Strongyloides ratti</name>
    <name type="common">Parasitic roundworm</name>
    <dbReference type="NCBI Taxonomy" id="34506"/>
    <lineage>
        <taxon>Eukaryota</taxon>
        <taxon>Metazoa</taxon>
        <taxon>Ecdysozoa</taxon>
        <taxon>Nematoda</taxon>
        <taxon>Chromadorea</taxon>
        <taxon>Rhabditida</taxon>
        <taxon>Tylenchina</taxon>
        <taxon>Panagrolaimomorpha</taxon>
        <taxon>Strongyloidoidea</taxon>
        <taxon>Strongyloididae</taxon>
        <taxon>Strongyloides</taxon>
    </lineage>
</organism>
<protein>
    <submittedName>
        <fullName evidence="6 8">MKI67 FHA domain-interacting nucleolar phosphoprotein</fullName>
    </submittedName>
</protein>
<accession>A0A090LBZ4</accession>
<dbReference type="RefSeq" id="XP_024506467.1">
    <property type="nucleotide sequence ID" value="XM_024652942.1"/>
</dbReference>
<dbReference type="OrthoDB" id="21467at2759"/>
<reference evidence="8" key="2">
    <citation type="submission" date="2020-12" db="UniProtKB">
        <authorList>
            <consortium name="WormBaseParasite"/>
        </authorList>
    </citation>
    <scope>IDENTIFICATION</scope>
</reference>
<dbReference type="WBParaSite" id="SRAE_2000193100.1">
    <property type="protein sequence ID" value="SRAE_2000193100.1"/>
    <property type="gene ID" value="WBGene00262138"/>
</dbReference>
<evidence type="ECO:0000313" key="6">
    <source>
        <dbReference type="EMBL" id="CEF67267.1"/>
    </source>
</evidence>
<gene>
    <name evidence="6 8 9" type="ORF">SRAE_2000193100</name>
</gene>
<evidence type="ECO:0000313" key="7">
    <source>
        <dbReference type="Proteomes" id="UP000035682"/>
    </source>
</evidence>
<evidence type="ECO:0000256" key="3">
    <source>
        <dbReference type="ARBA" id="ARBA00023242"/>
    </source>
</evidence>
<evidence type="ECO:0000256" key="2">
    <source>
        <dbReference type="ARBA" id="ARBA00022884"/>
    </source>
</evidence>
<dbReference type="CTD" id="36379632"/>
<dbReference type="PROSITE" id="PS50102">
    <property type="entry name" value="RRM"/>
    <property type="match status" value="1"/>
</dbReference>
<dbReference type="STRING" id="34506.A0A090LBZ4"/>
<reference evidence="6 7" key="1">
    <citation type="submission" date="2014-09" db="EMBL/GenBank/DDBJ databases">
        <authorList>
            <person name="Martin A.A."/>
        </authorList>
    </citation>
    <scope>NUCLEOTIDE SEQUENCE</scope>
    <source>
        <strain evidence="7">ED321</strain>
        <strain evidence="6">ED321 Heterogonic</strain>
    </source>
</reference>
<evidence type="ECO:0000313" key="8">
    <source>
        <dbReference type="WBParaSite" id="SRAE_2000193100.1"/>
    </source>
</evidence>
<keyword evidence="3" id="KW-0539">Nucleus</keyword>